<evidence type="ECO:0000256" key="1">
    <source>
        <dbReference type="SAM" id="SignalP"/>
    </source>
</evidence>
<name>A0A090V5U0_PSEVU</name>
<gene>
    <name evidence="2" type="ORF">EV102420_18_00410</name>
</gene>
<keyword evidence="3" id="KW-1185">Reference proteome</keyword>
<dbReference type="EMBL" id="BBMZ01000018">
    <property type="protein sequence ID" value="GAL59463.1"/>
    <property type="molecule type" value="Genomic_DNA"/>
</dbReference>
<proteinExistence type="predicted"/>
<dbReference type="eggNOG" id="ENOG502ZGW0">
    <property type="taxonomic scope" value="Bacteria"/>
</dbReference>
<evidence type="ECO:0000313" key="2">
    <source>
        <dbReference type="EMBL" id="GAL59463.1"/>
    </source>
</evidence>
<sequence>MKLNTCAVIFLAFLLPTKVWAELSQGSENDICYKQSNDDYHRAHDCLTHKKNDIFAQYKKIVDDVNNRILKNYDGPVFKSEDPDLTVGTVYSKYFLESQKDWEKYREKICLGVASEIGEDTYDYQPGIDQCEINLTKRHIDEIKMMDIPTVP</sequence>
<evidence type="ECO:0000313" key="3">
    <source>
        <dbReference type="Proteomes" id="UP000029462"/>
    </source>
</evidence>
<organism evidence="2 3">
    <name type="scientific">Pseudescherichia vulneris NBRC 102420</name>
    <dbReference type="NCBI Taxonomy" id="1115515"/>
    <lineage>
        <taxon>Bacteria</taxon>
        <taxon>Pseudomonadati</taxon>
        <taxon>Pseudomonadota</taxon>
        <taxon>Gammaproteobacteria</taxon>
        <taxon>Enterobacterales</taxon>
        <taxon>Enterobacteriaceae</taxon>
        <taxon>Pseudescherichia</taxon>
    </lineage>
</organism>
<reference evidence="2 3" key="1">
    <citation type="submission" date="2014-09" db="EMBL/GenBank/DDBJ databases">
        <title>Whole genome shotgun sequence of Escherichia vulneris NBRC 102420.</title>
        <authorList>
            <person name="Yoshida Y."/>
            <person name="Hosoyama A."/>
            <person name="Tsuchikane K."/>
            <person name="Ohji S."/>
            <person name="Ichikawa N."/>
            <person name="Kimura A."/>
            <person name="Yamazoe A."/>
            <person name="Ezaki T."/>
            <person name="Fujita N."/>
        </authorList>
    </citation>
    <scope>NUCLEOTIDE SEQUENCE [LARGE SCALE GENOMIC DNA]</scope>
    <source>
        <strain evidence="2 3">NBRC 102420</strain>
    </source>
</reference>
<accession>A0A090V5U0</accession>
<dbReference type="OrthoDB" id="6555623at2"/>
<dbReference type="Gene3D" id="1.20.1270.180">
    <property type="match status" value="1"/>
</dbReference>
<comment type="caution">
    <text evidence="2">The sequence shown here is derived from an EMBL/GenBank/DDBJ whole genome shotgun (WGS) entry which is preliminary data.</text>
</comment>
<dbReference type="STRING" id="1115515.EV102420_18_00410"/>
<feature type="signal peptide" evidence="1">
    <location>
        <begin position="1"/>
        <end position="21"/>
    </location>
</feature>
<dbReference type="RefSeq" id="WP_052512375.1">
    <property type="nucleotide sequence ID" value="NZ_BBMZ01000018.1"/>
</dbReference>
<protein>
    <submittedName>
        <fullName evidence="2">Uncharacterized protein</fullName>
    </submittedName>
</protein>
<feature type="chain" id="PRO_5001867398" evidence="1">
    <location>
        <begin position="22"/>
        <end position="152"/>
    </location>
</feature>
<dbReference type="Proteomes" id="UP000029462">
    <property type="component" value="Unassembled WGS sequence"/>
</dbReference>
<keyword evidence="1" id="KW-0732">Signal</keyword>
<dbReference type="AlphaFoldDB" id="A0A090V5U0"/>